<dbReference type="Proteomes" id="UP000653411">
    <property type="component" value="Unassembled WGS sequence"/>
</dbReference>
<name>A0A917XHH7_9ACTN</name>
<dbReference type="SUPFAM" id="SSF46689">
    <property type="entry name" value="Homeodomain-like"/>
    <property type="match status" value="1"/>
</dbReference>
<dbReference type="EMBL" id="BMML01000016">
    <property type="protein sequence ID" value="GGN27043.1"/>
    <property type="molecule type" value="Genomic_DNA"/>
</dbReference>
<accession>A0A917XHH7</accession>
<keyword evidence="3" id="KW-1185">Reference proteome</keyword>
<protein>
    <submittedName>
        <fullName evidence="2">Uncharacterized protein</fullName>
    </submittedName>
</protein>
<gene>
    <name evidence="2" type="ORF">GCM10011578_061980</name>
</gene>
<feature type="region of interest" description="Disordered" evidence="1">
    <location>
        <begin position="122"/>
        <end position="144"/>
    </location>
</feature>
<dbReference type="Gene3D" id="1.10.357.10">
    <property type="entry name" value="Tetracycline Repressor, domain 2"/>
    <property type="match status" value="1"/>
</dbReference>
<evidence type="ECO:0000256" key="1">
    <source>
        <dbReference type="SAM" id="MobiDB-lite"/>
    </source>
</evidence>
<reference evidence="2" key="2">
    <citation type="submission" date="2020-09" db="EMBL/GenBank/DDBJ databases">
        <authorList>
            <person name="Sun Q."/>
            <person name="Zhou Y."/>
        </authorList>
    </citation>
    <scope>NUCLEOTIDE SEQUENCE</scope>
    <source>
        <strain evidence="2">CGMCC 4.7110</strain>
    </source>
</reference>
<comment type="caution">
    <text evidence="2">The sequence shown here is derived from an EMBL/GenBank/DDBJ whole genome shotgun (WGS) entry which is preliminary data.</text>
</comment>
<evidence type="ECO:0000313" key="2">
    <source>
        <dbReference type="EMBL" id="GGN27043.1"/>
    </source>
</evidence>
<dbReference type="AlphaFoldDB" id="A0A917XHH7"/>
<dbReference type="RefSeq" id="WP_189266159.1">
    <property type="nucleotide sequence ID" value="NZ_BMML01000016.1"/>
</dbReference>
<organism evidence="2 3">
    <name type="scientific">Streptomyces fuscichromogenes</name>
    <dbReference type="NCBI Taxonomy" id="1324013"/>
    <lineage>
        <taxon>Bacteria</taxon>
        <taxon>Bacillati</taxon>
        <taxon>Actinomycetota</taxon>
        <taxon>Actinomycetes</taxon>
        <taxon>Kitasatosporales</taxon>
        <taxon>Streptomycetaceae</taxon>
        <taxon>Streptomyces</taxon>
    </lineage>
</organism>
<reference evidence="2" key="1">
    <citation type="journal article" date="2014" name="Int. J. Syst. Evol. Microbiol.">
        <title>Complete genome sequence of Corynebacterium casei LMG S-19264T (=DSM 44701T), isolated from a smear-ripened cheese.</title>
        <authorList>
            <consortium name="US DOE Joint Genome Institute (JGI-PGF)"/>
            <person name="Walter F."/>
            <person name="Albersmeier A."/>
            <person name="Kalinowski J."/>
            <person name="Ruckert C."/>
        </authorList>
    </citation>
    <scope>NUCLEOTIDE SEQUENCE</scope>
    <source>
        <strain evidence="2">CGMCC 4.7110</strain>
    </source>
</reference>
<proteinExistence type="predicted"/>
<evidence type="ECO:0000313" key="3">
    <source>
        <dbReference type="Proteomes" id="UP000653411"/>
    </source>
</evidence>
<sequence length="144" mass="16030">MTGPRTDPIVEAAGRLLLAARLARVSMDDLAREPGMRKKTIQRHVPDRRIPLTTLLDRRFAAAERTPTAAAEDAEGRPFGIRIPRFLITAGSEFGRIGAVQLATGRGDAALRRYVEQRVDAWTRGGRGDEEDERDERDQREVGP</sequence>
<dbReference type="InterPro" id="IPR009057">
    <property type="entry name" value="Homeodomain-like_sf"/>
</dbReference>